<evidence type="ECO:0000256" key="9">
    <source>
        <dbReference type="SAM" id="Coils"/>
    </source>
</evidence>
<dbReference type="NCBIfam" id="NF045933">
    <property type="entry name" value="MSC_0622_gamma"/>
    <property type="match status" value="1"/>
</dbReference>
<accession>B3PMS2</accession>
<evidence type="ECO:0000256" key="1">
    <source>
        <dbReference type="ARBA" id="ARBA00004170"/>
    </source>
</evidence>
<keyword evidence="6" id="KW-0472">Membrane</keyword>
<evidence type="ECO:0000256" key="8">
    <source>
        <dbReference type="ARBA" id="ARBA00023310"/>
    </source>
</evidence>
<gene>
    <name evidence="10" type="ordered locus">MARTH_orf502</name>
</gene>
<dbReference type="STRING" id="243272.MARTH_orf502"/>
<keyword evidence="4" id="KW-0375">Hydrogen ion transport</keyword>
<evidence type="ECO:0000313" key="11">
    <source>
        <dbReference type="Proteomes" id="UP000008812"/>
    </source>
</evidence>
<keyword evidence="8" id="KW-0066">ATP synthesis</keyword>
<evidence type="ECO:0000256" key="3">
    <source>
        <dbReference type="ARBA" id="ARBA00022448"/>
    </source>
</evidence>
<evidence type="ECO:0000256" key="7">
    <source>
        <dbReference type="ARBA" id="ARBA00023196"/>
    </source>
</evidence>
<proteinExistence type="inferred from homology"/>
<evidence type="ECO:0000256" key="4">
    <source>
        <dbReference type="ARBA" id="ARBA00022781"/>
    </source>
</evidence>
<keyword evidence="3" id="KW-0813">Transport</keyword>
<evidence type="ECO:0000256" key="6">
    <source>
        <dbReference type="ARBA" id="ARBA00023136"/>
    </source>
</evidence>
<dbReference type="SUPFAM" id="SSF52943">
    <property type="entry name" value="ATP synthase (F1-ATPase), gamma subunit"/>
    <property type="match status" value="1"/>
</dbReference>
<name>B3PMS2_META1</name>
<evidence type="ECO:0000256" key="5">
    <source>
        <dbReference type="ARBA" id="ARBA00023065"/>
    </source>
</evidence>
<reference evidence="10 11" key="1">
    <citation type="journal article" date="2008" name="Infect. Immun.">
        <title>Genome of Mycoplasma arthritidis.</title>
        <authorList>
            <person name="Dybvig K."/>
            <person name="Zuhua C."/>
            <person name="Lao P."/>
            <person name="Jordan D.S."/>
            <person name="French C.T."/>
            <person name="Tu A.H."/>
            <person name="Loraine A.E."/>
        </authorList>
    </citation>
    <scope>NUCLEOTIDE SEQUENCE [LARGE SCALE GENOMIC DNA]</scope>
    <source>
        <strain evidence="10 11">158L3-1</strain>
    </source>
</reference>
<protein>
    <recommendedName>
        <fullName evidence="12">ATP synthase gamma chain</fullName>
    </recommendedName>
</protein>
<dbReference type="eggNOG" id="ENOG5033TK5">
    <property type="taxonomic scope" value="Bacteria"/>
</dbReference>
<comment type="similarity">
    <text evidence="2">Belongs to the ATPase gamma chain family.</text>
</comment>
<keyword evidence="7" id="KW-0139">CF(1)</keyword>
<dbReference type="GO" id="GO:0045259">
    <property type="term" value="C:proton-transporting ATP synthase complex"/>
    <property type="evidence" value="ECO:0007669"/>
    <property type="project" value="UniProtKB-KW"/>
</dbReference>
<organism evidence="10 11">
    <name type="scientific">Metamycoplasma arthritidis (strain 158L3-1)</name>
    <name type="common">Mycoplasma arthritidis</name>
    <dbReference type="NCBI Taxonomy" id="243272"/>
    <lineage>
        <taxon>Bacteria</taxon>
        <taxon>Bacillati</taxon>
        <taxon>Mycoplasmatota</taxon>
        <taxon>Mycoplasmoidales</taxon>
        <taxon>Metamycoplasmataceae</taxon>
        <taxon>Metamycoplasma</taxon>
    </lineage>
</organism>
<sequence length="302" mass="35408">MDLKKTKKKLENLQIIQEKVESDKNILLVNMLKLSRKLNESYQNTLNNVSLLNYVIDNFFVSNIFIDSKPRKIIEKLNRIDSKKTLYVFITEEQKHETDSFKRYKDYLAKTADFSKDIFILIGEEAKRFGKENNLNVIYSVSQNANIDVLKYEISNLIKYEFLNKNIGAVKFVLNSTKIKDKCIQILPIKENNLSNFEESTQEALAYQFSFATKNIKIYPNIEGFVNNEISNYLKNVIATLLFESSFFNEKNKLVHANKLANELDEQIKTKKRKYLQLRREREIEEIMLISKPRKIMGGSRG</sequence>
<feature type="coiled-coil region" evidence="9">
    <location>
        <begin position="254"/>
        <end position="281"/>
    </location>
</feature>
<dbReference type="RefSeq" id="WP_012498281.1">
    <property type="nucleotide sequence ID" value="NC_011025.1"/>
</dbReference>
<keyword evidence="5" id="KW-0406">Ion transport</keyword>
<dbReference type="EMBL" id="CP001047">
    <property type="protein sequence ID" value="ACF07324.1"/>
    <property type="molecule type" value="Genomic_DNA"/>
</dbReference>
<dbReference type="AlphaFoldDB" id="B3PMS2"/>
<comment type="subcellular location">
    <subcellularLocation>
        <location evidence="1">Membrane</location>
        <topology evidence="1">Peripheral membrane protein</topology>
    </subcellularLocation>
</comment>
<keyword evidence="9" id="KW-0175">Coiled coil</keyword>
<dbReference type="HOGENOM" id="CLU_079868_0_0_14"/>
<dbReference type="Proteomes" id="UP000008812">
    <property type="component" value="Chromosome"/>
</dbReference>
<dbReference type="GO" id="GO:0046933">
    <property type="term" value="F:proton-transporting ATP synthase activity, rotational mechanism"/>
    <property type="evidence" value="ECO:0007669"/>
    <property type="project" value="InterPro"/>
</dbReference>
<evidence type="ECO:0000313" key="10">
    <source>
        <dbReference type="EMBL" id="ACF07324.1"/>
    </source>
</evidence>
<evidence type="ECO:0008006" key="12">
    <source>
        <dbReference type="Google" id="ProtNLM"/>
    </source>
</evidence>
<dbReference type="KEGG" id="mat:MARTH_orf502"/>
<dbReference type="InterPro" id="IPR035968">
    <property type="entry name" value="ATP_synth_F1_ATPase_gsu"/>
</dbReference>
<evidence type="ECO:0000256" key="2">
    <source>
        <dbReference type="ARBA" id="ARBA00007681"/>
    </source>
</evidence>
<keyword evidence="11" id="KW-1185">Reference proteome</keyword>